<comment type="caution">
    <text evidence="2">The sequence shown here is derived from an EMBL/GenBank/DDBJ whole genome shotgun (WGS) entry which is preliminary data.</text>
</comment>
<feature type="compositionally biased region" description="Low complexity" evidence="1">
    <location>
        <begin position="27"/>
        <end position="39"/>
    </location>
</feature>
<feature type="region of interest" description="Disordered" evidence="1">
    <location>
        <begin position="1"/>
        <end position="142"/>
    </location>
</feature>
<keyword evidence="3" id="KW-1185">Reference proteome</keyword>
<accession>A0ABQ8K431</accession>
<feature type="compositionally biased region" description="Pro residues" evidence="1">
    <location>
        <begin position="179"/>
        <end position="188"/>
    </location>
</feature>
<evidence type="ECO:0000313" key="3">
    <source>
        <dbReference type="Proteomes" id="UP000814176"/>
    </source>
</evidence>
<evidence type="ECO:0000256" key="1">
    <source>
        <dbReference type="SAM" id="MobiDB-lite"/>
    </source>
</evidence>
<feature type="compositionally biased region" description="Polar residues" evidence="1">
    <location>
        <begin position="1"/>
        <end position="11"/>
    </location>
</feature>
<organism evidence="2 3">
    <name type="scientific">Rhodofomes roseus</name>
    <dbReference type="NCBI Taxonomy" id="34475"/>
    <lineage>
        <taxon>Eukaryota</taxon>
        <taxon>Fungi</taxon>
        <taxon>Dikarya</taxon>
        <taxon>Basidiomycota</taxon>
        <taxon>Agaricomycotina</taxon>
        <taxon>Agaricomycetes</taxon>
        <taxon>Polyporales</taxon>
        <taxon>Rhodofomes</taxon>
    </lineage>
</organism>
<dbReference type="RefSeq" id="XP_047774713.1">
    <property type="nucleotide sequence ID" value="XM_047917607.1"/>
</dbReference>
<dbReference type="Proteomes" id="UP000814176">
    <property type="component" value="Unassembled WGS sequence"/>
</dbReference>
<protein>
    <submittedName>
        <fullName evidence="2">Uncharacterized protein</fullName>
    </submittedName>
</protein>
<name>A0ABQ8K431_9APHY</name>
<evidence type="ECO:0000313" key="2">
    <source>
        <dbReference type="EMBL" id="KAH9831599.1"/>
    </source>
</evidence>
<feature type="compositionally biased region" description="Polar residues" evidence="1">
    <location>
        <begin position="58"/>
        <end position="81"/>
    </location>
</feature>
<gene>
    <name evidence="2" type="ORF">C8Q71DRAFT_294168</name>
</gene>
<sequence length="229" mass="24403">MSPFANGNGSPTKPIPIDAHRRRSASDSESSESSCSPTTPTAPFPTPATGYPRVAPVSPSTSPILSYFFSQTSPKSPTTSLPFRRNFGPPAIDEDDETPVPPQTTTKHARRASTAWAGSERFVQTPAQAPAPTPDQHERATGVLRRLSLGGAMVRPQIPQFKNAKTGEGAGIQRSATPPTLPSTPPPGMNGTPRKTRRSNTMSAGTQRPKRAPSPMGERILTGHFDSFH</sequence>
<reference evidence="2 3" key="1">
    <citation type="journal article" date="2021" name="Environ. Microbiol.">
        <title>Gene family expansions and transcriptome signatures uncover fungal adaptations to wood decay.</title>
        <authorList>
            <person name="Hage H."/>
            <person name="Miyauchi S."/>
            <person name="Viragh M."/>
            <person name="Drula E."/>
            <person name="Min B."/>
            <person name="Chaduli D."/>
            <person name="Navarro D."/>
            <person name="Favel A."/>
            <person name="Norest M."/>
            <person name="Lesage-Meessen L."/>
            <person name="Balint B."/>
            <person name="Merenyi Z."/>
            <person name="de Eugenio L."/>
            <person name="Morin E."/>
            <person name="Martinez A.T."/>
            <person name="Baldrian P."/>
            <person name="Stursova M."/>
            <person name="Martinez M.J."/>
            <person name="Novotny C."/>
            <person name="Magnuson J.K."/>
            <person name="Spatafora J.W."/>
            <person name="Maurice S."/>
            <person name="Pangilinan J."/>
            <person name="Andreopoulos W."/>
            <person name="LaButti K."/>
            <person name="Hundley H."/>
            <person name="Na H."/>
            <person name="Kuo A."/>
            <person name="Barry K."/>
            <person name="Lipzen A."/>
            <person name="Henrissat B."/>
            <person name="Riley R."/>
            <person name="Ahrendt S."/>
            <person name="Nagy L.G."/>
            <person name="Grigoriev I.V."/>
            <person name="Martin F."/>
            <person name="Rosso M.N."/>
        </authorList>
    </citation>
    <scope>NUCLEOTIDE SEQUENCE [LARGE SCALE GENOMIC DNA]</scope>
    <source>
        <strain evidence="2 3">CIRM-BRFM 1785</strain>
    </source>
</reference>
<dbReference type="GeneID" id="71998339"/>
<proteinExistence type="predicted"/>
<dbReference type="EMBL" id="JADCUA010000025">
    <property type="protein sequence ID" value="KAH9831599.1"/>
    <property type="molecule type" value="Genomic_DNA"/>
</dbReference>
<feature type="region of interest" description="Disordered" evidence="1">
    <location>
        <begin position="154"/>
        <end position="229"/>
    </location>
</feature>